<evidence type="ECO:0000313" key="2">
    <source>
        <dbReference type="EMBL" id="KAK2609669.1"/>
    </source>
</evidence>
<dbReference type="SUPFAM" id="SSF54695">
    <property type="entry name" value="POZ domain"/>
    <property type="match status" value="1"/>
</dbReference>
<dbReference type="Proteomes" id="UP001265746">
    <property type="component" value="Unassembled WGS sequence"/>
</dbReference>
<dbReference type="InterPro" id="IPR000210">
    <property type="entry name" value="BTB/POZ_dom"/>
</dbReference>
<dbReference type="SMART" id="SM00225">
    <property type="entry name" value="BTB"/>
    <property type="match status" value="1"/>
</dbReference>
<dbReference type="CDD" id="cd18186">
    <property type="entry name" value="BTB_POZ_ZBTB_KLHL-like"/>
    <property type="match status" value="1"/>
</dbReference>
<dbReference type="PROSITE" id="PS50097">
    <property type="entry name" value="BTB"/>
    <property type="match status" value="1"/>
</dbReference>
<keyword evidence="3" id="KW-1185">Reference proteome</keyword>
<evidence type="ECO:0000259" key="1">
    <source>
        <dbReference type="PROSITE" id="PS50097"/>
    </source>
</evidence>
<proteinExistence type="predicted"/>
<feature type="domain" description="BTB" evidence="1">
    <location>
        <begin position="33"/>
        <end position="100"/>
    </location>
</feature>
<dbReference type="InterPro" id="IPR011333">
    <property type="entry name" value="SKP1/BTB/POZ_sf"/>
</dbReference>
<dbReference type="AlphaFoldDB" id="A0AAD9W4M6"/>
<dbReference type="PANTHER" id="PTHR24413">
    <property type="entry name" value="SPECKLE-TYPE POZ PROTEIN"/>
    <property type="match status" value="1"/>
</dbReference>
<dbReference type="Gene3D" id="3.30.710.10">
    <property type="entry name" value="Potassium Channel Kv1.1, Chain A"/>
    <property type="match status" value="1"/>
</dbReference>
<protein>
    <recommendedName>
        <fullName evidence="1">BTB domain-containing protein</fullName>
    </recommendedName>
</protein>
<reference evidence="2" key="1">
    <citation type="submission" date="2023-06" db="EMBL/GenBank/DDBJ databases">
        <authorList>
            <person name="Noh H."/>
        </authorList>
    </citation>
    <scope>NUCLEOTIDE SEQUENCE</scope>
    <source>
        <strain evidence="2">DUCC20226</strain>
    </source>
</reference>
<organism evidence="2 3">
    <name type="scientific">Phomopsis amygdali</name>
    <name type="common">Fusicoccum amygdali</name>
    <dbReference type="NCBI Taxonomy" id="1214568"/>
    <lineage>
        <taxon>Eukaryota</taxon>
        <taxon>Fungi</taxon>
        <taxon>Dikarya</taxon>
        <taxon>Ascomycota</taxon>
        <taxon>Pezizomycotina</taxon>
        <taxon>Sordariomycetes</taxon>
        <taxon>Sordariomycetidae</taxon>
        <taxon>Diaporthales</taxon>
        <taxon>Diaporthaceae</taxon>
        <taxon>Diaporthe</taxon>
    </lineage>
</organism>
<dbReference type="Pfam" id="PF00651">
    <property type="entry name" value="BTB"/>
    <property type="match status" value="1"/>
</dbReference>
<dbReference type="EMBL" id="JAUJFL010000002">
    <property type="protein sequence ID" value="KAK2609669.1"/>
    <property type="molecule type" value="Genomic_DNA"/>
</dbReference>
<sequence>MKMAGKKETRIWTLDTGSLRQKDLELFQTGMLADVEIRCDDHIWKLHGAILCARSKWFHSALTGSFKETKTRKVILEETEHDDLDCFLEFIYTGSIDPQKSYPGDDTFVALLRTWKTADFFCHDGLRSLAIRAANDYAKELAHVLCTAFPAADYRDKIECLVESSFIPAVSLLYCEAMECLKPIFSPILMALAVAGTHRLSQSHAFQSFLEDYPQFAADWVAPRMKLVGMWGPVSRKRAGGLCNQCGMRRGRTVDTFRWVRDMLLMVLCDRCYRLPALEEWEIKMKVGGAKKSKKRSFDMCA</sequence>
<evidence type="ECO:0000313" key="3">
    <source>
        <dbReference type="Proteomes" id="UP001265746"/>
    </source>
</evidence>
<name>A0AAD9W4M6_PHOAM</name>
<gene>
    <name evidence="2" type="ORF">N8I77_003159</name>
</gene>
<comment type="caution">
    <text evidence="2">The sequence shown here is derived from an EMBL/GenBank/DDBJ whole genome shotgun (WGS) entry which is preliminary data.</text>
</comment>
<accession>A0AAD9W4M6</accession>